<sequence length="120" mass="13237">MAYITDVHHFPGYKRCFLSNGTCEDISTVYPTEGLVLRRGPTTRELTNIEMGARQDLEVYNLQNRVLVKLLNGADMLMTLGDMLVDVAGSGGPVSTKKARDVQGGIQDLRDGINRLLNPE</sequence>
<name>A0A9P4WRY3_9PLEO</name>
<protein>
    <submittedName>
        <fullName evidence="1">Uncharacterized protein</fullName>
    </submittedName>
</protein>
<dbReference type="Proteomes" id="UP000758155">
    <property type="component" value="Unassembled WGS sequence"/>
</dbReference>
<reference evidence="1" key="1">
    <citation type="submission" date="2019-04" db="EMBL/GenBank/DDBJ databases">
        <title>Sequencing of skin fungus with MAO and IRED activity.</title>
        <authorList>
            <person name="Marsaioli A.J."/>
            <person name="Bonatto J.M.C."/>
            <person name="Reis Junior O."/>
        </authorList>
    </citation>
    <scope>NUCLEOTIDE SEQUENCE</scope>
    <source>
        <strain evidence="1">28M1</strain>
    </source>
</reference>
<evidence type="ECO:0000313" key="2">
    <source>
        <dbReference type="Proteomes" id="UP000758155"/>
    </source>
</evidence>
<organism evidence="1 2">
    <name type="scientific">Didymella heteroderae</name>
    <dbReference type="NCBI Taxonomy" id="1769908"/>
    <lineage>
        <taxon>Eukaryota</taxon>
        <taxon>Fungi</taxon>
        <taxon>Dikarya</taxon>
        <taxon>Ascomycota</taxon>
        <taxon>Pezizomycotina</taxon>
        <taxon>Dothideomycetes</taxon>
        <taxon>Pleosporomycetidae</taxon>
        <taxon>Pleosporales</taxon>
        <taxon>Pleosporineae</taxon>
        <taxon>Didymellaceae</taxon>
        <taxon>Didymella</taxon>
    </lineage>
</organism>
<proteinExistence type="predicted"/>
<keyword evidence="2" id="KW-1185">Reference proteome</keyword>
<gene>
    <name evidence="1" type="ORF">E8E12_007003</name>
</gene>
<evidence type="ECO:0000313" key="1">
    <source>
        <dbReference type="EMBL" id="KAF3039920.1"/>
    </source>
</evidence>
<comment type="caution">
    <text evidence="1">The sequence shown here is derived from an EMBL/GenBank/DDBJ whole genome shotgun (WGS) entry which is preliminary data.</text>
</comment>
<dbReference type="EMBL" id="SWKV01000028">
    <property type="protein sequence ID" value="KAF3039920.1"/>
    <property type="molecule type" value="Genomic_DNA"/>
</dbReference>
<dbReference type="AlphaFoldDB" id="A0A9P4WRY3"/>
<accession>A0A9P4WRY3</accession>